<dbReference type="GO" id="GO:0001508">
    <property type="term" value="P:action potential"/>
    <property type="evidence" value="ECO:0007669"/>
    <property type="project" value="TreeGrafter"/>
</dbReference>
<dbReference type="GO" id="GO:0008076">
    <property type="term" value="C:voltage-gated potassium channel complex"/>
    <property type="evidence" value="ECO:0007669"/>
    <property type="project" value="InterPro"/>
</dbReference>
<organism evidence="14 15">
    <name type="scientific">Marivirga aurantiaca</name>
    <dbReference type="NCBI Taxonomy" id="2802615"/>
    <lineage>
        <taxon>Bacteria</taxon>
        <taxon>Pseudomonadati</taxon>
        <taxon>Bacteroidota</taxon>
        <taxon>Cytophagia</taxon>
        <taxon>Cytophagales</taxon>
        <taxon>Marivirgaceae</taxon>
        <taxon>Marivirga</taxon>
    </lineage>
</organism>
<comment type="subcellular location">
    <subcellularLocation>
        <location evidence="1">Membrane</location>
        <topology evidence="1">Multi-pass membrane protein</topology>
    </subcellularLocation>
</comment>
<evidence type="ECO:0000313" key="15">
    <source>
        <dbReference type="Proteomes" id="UP000611723"/>
    </source>
</evidence>
<keyword evidence="3" id="KW-0633">Potassium transport</keyword>
<feature type="transmembrane region" description="Helical" evidence="12">
    <location>
        <begin position="106"/>
        <end position="124"/>
    </location>
</feature>
<keyword evidence="15" id="KW-1185">Reference proteome</keyword>
<evidence type="ECO:0000256" key="1">
    <source>
        <dbReference type="ARBA" id="ARBA00004141"/>
    </source>
</evidence>
<evidence type="ECO:0000256" key="8">
    <source>
        <dbReference type="ARBA" id="ARBA00022989"/>
    </source>
</evidence>
<evidence type="ECO:0000256" key="6">
    <source>
        <dbReference type="ARBA" id="ARBA00022882"/>
    </source>
</evidence>
<dbReference type="InterPro" id="IPR027359">
    <property type="entry name" value="Volt_channel_dom_sf"/>
</dbReference>
<evidence type="ECO:0000256" key="7">
    <source>
        <dbReference type="ARBA" id="ARBA00022958"/>
    </source>
</evidence>
<dbReference type="PANTHER" id="PTHR11537:SF254">
    <property type="entry name" value="POTASSIUM VOLTAGE-GATED CHANNEL PROTEIN SHAB"/>
    <property type="match status" value="1"/>
</dbReference>
<evidence type="ECO:0000313" key="14">
    <source>
        <dbReference type="EMBL" id="MBK6266304.1"/>
    </source>
</evidence>
<sequence>MAPYHNEKPNTSAKWKVKAFQIIFEADTFWGKFFDVGLLLAIVLSVLAVVLETVSSLKTKYGDLFLTLEYIFTGLFLIEYILRIVIVAKPRNYIKSFFGIVDLLSILPSLIGIFFLGAQSMMIIRSLRLLRIFRIFKLTQYLGEASQLSRAMIASKNKIIIFMATVFILVSILGAVMYLVEPPESGFTNIPKSIYWAIVTLTTVGYGDIAPITPLGQSIASLVMILGYGIIAVPTGIVTSEMNQQRLMKMSKSCPNCATSQHMENAQYCYSCGSKLK</sequence>
<proteinExistence type="predicted"/>
<dbReference type="AlphaFoldDB" id="A0A935CA30"/>
<name>A0A935CA30_9BACT</name>
<keyword evidence="5" id="KW-0631">Potassium channel</keyword>
<dbReference type="InterPro" id="IPR005821">
    <property type="entry name" value="Ion_trans_dom"/>
</dbReference>
<gene>
    <name evidence="14" type="ORF">JKA74_14755</name>
</gene>
<keyword evidence="6" id="KW-0851">Voltage-gated channel</keyword>
<dbReference type="GO" id="GO:0005249">
    <property type="term" value="F:voltage-gated potassium channel activity"/>
    <property type="evidence" value="ECO:0007669"/>
    <property type="project" value="InterPro"/>
</dbReference>
<dbReference type="PRINTS" id="PR00169">
    <property type="entry name" value="KCHANNEL"/>
</dbReference>
<dbReference type="Gene3D" id="1.10.287.70">
    <property type="match status" value="1"/>
</dbReference>
<keyword evidence="10 12" id="KW-0472">Membrane</keyword>
<dbReference type="Gene3D" id="1.20.120.350">
    <property type="entry name" value="Voltage-gated potassium channels. Chain C"/>
    <property type="match status" value="1"/>
</dbReference>
<comment type="caution">
    <text evidence="14">The sequence shown here is derived from an EMBL/GenBank/DDBJ whole genome shotgun (WGS) entry which is preliminary data.</text>
</comment>
<keyword evidence="11" id="KW-0407">Ion channel</keyword>
<dbReference type="InterPro" id="IPR028325">
    <property type="entry name" value="VG_K_chnl"/>
</dbReference>
<evidence type="ECO:0000256" key="10">
    <source>
        <dbReference type="ARBA" id="ARBA00023136"/>
    </source>
</evidence>
<keyword evidence="8 12" id="KW-1133">Transmembrane helix</keyword>
<dbReference type="RefSeq" id="WP_201431985.1">
    <property type="nucleotide sequence ID" value="NZ_JAEQBW010000007.1"/>
</dbReference>
<keyword evidence="2" id="KW-0813">Transport</keyword>
<dbReference type="SUPFAM" id="SSF81324">
    <property type="entry name" value="Voltage-gated potassium channels"/>
    <property type="match status" value="1"/>
</dbReference>
<dbReference type="EMBL" id="JAEQBW010000007">
    <property type="protein sequence ID" value="MBK6266304.1"/>
    <property type="molecule type" value="Genomic_DNA"/>
</dbReference>
<keyword evidence="9" id="KW-0406">Ion transport</keyword>
<dbReference type="Proteomes" id="UP000611723">
    <property type="component" value="Unassembled WGS sequence"/>
</dbReference>
<accession>A0A935CA30</accession>
<evidence type="ECO:0000256" key="5">
    <source>
        <dbReference type="ARBA" id="ARBA00022826"/>
    </source>
</evidence>
<feature type="transmembrane region" description="Helical" evidence="12">
    <location>
        <begin position="64"/>
        <end position="86"/>
    </location>
</feature>
<evidence type="ECO:0000256" key="12">
    <source>
        <dbReference type="SAM" id="Phobius"/>
    </source>
</evidence>
<dbReference type="Pfam" id="PF00520">
    <property type="entry name" value="Ion_trans"/>
    <property type="match status" value="1"/>
</dbReference>
<protein>
    <submittedName>
        <fullName evidence="14">Ion transporter</fullName>
    </submittedName>
</protein>
<keyword evidence="7" id="KW-0630">Potassium</keyword>
<evidence type="ECO:0000256" key="11">
    <source>
        <dbReference type="ARBA" id="ARBA00023303"/>
    </source>
</evidence>
<feature type="transmembrane region" description="Helical" evidence="12">
    <location>
        <begin position="219"/>
        <end position="240"/>
    </location>
</feature>
<evidence type="ECO:0000256" key="2">
    <source>
        <dbReference type="ARBA" id="ARBA00022448"/>
    </source>
</evidence>
<feature type="transmembrane region" description="Helical" evidence="12">
    <location>
        <begin position="159"/>
        <end position="180"/>
    </location>
</feature>
<feature type="transmembrane region" description="Helical" evidence="12">
    <location>
        <begin position="33"/>
        <end position="52"/>
    </location>
</feature>
<evidence type="ECO:0000256" key="3">
    <source>
        <dbReference type="ARBA" id="ARBA00022538"/>
    </source>
</evidence>
<evidence type="ECO:0000256" key="9">
    <source>
        <dbReference type="ARBA" id="ARBA00023065"/>
    </source>
</evidence>
<evidence type="ECO:0000256" key="4">
    <source>
        <dbReference type="ARBA" id="ARBA00022692"/>
    </source>
</evidence>
<dbReference type="PANTHER" id="PTHR11537">
    <property type="entry name" value="VOLTAGE-GATED POTASSIUM CHANNEL"/>
    <property type="match status" value="1"/>
</dbReference>
<keyword evidence="4 12" id="KW-0812">Transmembrane</keyword>
<reference evidence="14" key="1">
    <citation type="submission" date="2021-01" db="EMBL/GenBank/DDBJ databases">
        <title>Marivirga aurantiaca sp. nov., isolated from intertidal surface sediments.</title>
        <authorList>
            <person name="Zhang M."/>
        </authorList>
    </citation>
    <scope>NUCLEOTIDE SEQUENCE</scope>
    <source>
        <strain evidence="14">S37H4</strain>
    </source>
</reference>
<evidence type="ECO:0000259" key="13">
    <source>
        <dbReference type="Pfam" id="PF00520"/>
    </source>
</evidence>
<feature type="domain" description="Ion transport" evidence="13">
    <location>
        <begin position="32"/>
        <end position="246"/>
    </location>
</feature>